<feature type="domain" description="Radical SAM core" evidence="5">
    <location>
        <begin position="58"/>
        <end position="267"/>
    </location>
</feature>
<dbReference type="EMBL" id="CP048000">
    <property type="protein sequence ID" value="QHQ62145.1"/>
    <property type="molecule type" value="Genomic_DNA"/>
</dbReference>
<dbReference type="PANTHER" id="PTHR43524:SF1">
    <property type="entry name" value="RADICAL SAM SUPERFAMILY PROTEIN"/>
    <property type="match status" value="1"/>
</dbReference>
<keyword evidence="3" id="KW-0408">Iron</keyword>
<keyword evidence="7" id="KW-1185">Reference proteome</keyword>
<proteinExistence type="predicted"/>
<keyword evidence="4" id="KW-0411">Iron-sulfur</keyword>
<dbReference type="InterPro" id="IPR058240">
    <property type="entry name" value="rSAM_sf"/>
</dbReference>
<evidence type="ECO:0000256" key="4">
    <source>
        <dbReference type="ARBA" id="ARBA00023014"/>
    </source>
</evidence>
<evidence type="ECO:0000256" key="2">
    <source>
        <dbReference type="ARBA" id="ARBA00022723"/>
    </source>
</evidence>
<dbReference type="GO" id="GO:0051536">
    <property type="term" value="F:iron-sulfur cluster binding"/>
    <property type="evidence" value="ECO:0007669"/>
    <property type="project" value="UniProtKB-KW"/>
</dbReference>
<organism evidence="6 7">
    <name type="scientific">Anaerocolumna sedimenticola</name>
    <dbReference type="NCBI Taxonomy" id="2696063"/>
    <lineage>
        <taxon>Bacteria</taxon>
        <taxon>Bacillati</taxon>
        <taxon>Bacillota</taxon>
        <taxon>Clostridia</taxon>
        <taxon>Lachnospirales</taxon>
        <taxon>Lachnospiraceae</taxon>
        <taxon>Anaerocolumna</taxon>
    </lineage>
</organism>
<keyword evidence="1" id="KW-0949">S-adenosyl-L-methionine</keyword>
<dbReference type="Pfam" id="PF04055">
    <property type="entry name" value="Radical_SAM"/>
    <property type="match status" value="1"/>
</dbReference>
<dbReference type="KEGG" id="anr:Ana3638_16285"/>
<dbReference type="PROSITE" id="PS51918">
    <property type="entry name" value="RADICAL_SAM"/>
    <property type="match status" value="1"/>
</dbReference>
<dbReference type="PANTHER" id="PTHR43524">
    <property type="entry name" value="RADICAL SAM SUPERFAMILY PROTEIN"/>
    <property type="match status" value="1"/>
</dbReference>
<reference evidence="6 7" key="1">
    <citation type="submission" date="2020-01" db="EMBL/GenBank/DDBJ databases">
        <title>Genome analysis of Anaerocolumna sp. CBA3638.</title>
        <authorList>
            <person name="Kim J."/>
            <person name="Roh S.W."/>
        </authorList>
    </citation>
    <scope>NUCLEOTIDE SEQUENCE [LARGE SCALE GENOMIC DNA]</scope>
    <source>
        <strain evidence="6 7">CBA3638</strain>
    </source>
</reference>
<evidence type="ECO:0000313" key="7">
    <source>
        <dbReference type="Proteomes" id="UP000464314"/>
    </source>
</evidence>
<dbReference type="Proteomes" id="UP000464314">
    <property type="component" value="Chromosome"/>
</dbReference>
<evidence type="ECO:0000256" key="3">
    <source>
        <dbReference type="ARBA" id="ARBA00023004"/>
    </source>
</evidence>
<dbReference type="InterPro" id="IPR007197">
    <property type="entry name" value="rSAM"/>
</dbReference>
<evidence type="ECO:0000313" key="6">
    <source>
        <dbReference type="EMBL" id="QHQ62145.1"/>
    </source>
</evidence>
<dbReference type="SUPFAM" id="SSF102114">
    <property type="entry name" value="Radical SAM enzymes"/>
    <property type="match status" value="1"/>
</dbReference>
<dbReference type="CDD" id="cd21128">
    <property type="entry name" value="SPASM_rSAM"/>
    <property type="match status" value="1"/>
</dbReference>
<dbReference type="RefSeq" id="WP_161838970.1">
    <property type="nucleotide sequence ID" value="NZ_CP048000.1"/>
</dbReference>
<gene>
    <name evidence="6" type="ORF">Ana3638_16285</name>
</gene>
<protein>
    <submittedName>
        <fullName evidence="6">4Fe-4S cluster-binding domain-containing protein</fullName>
    </submittedName>
</protein>
<name>A0A6P1TRK7_9FIRM</name>
<accession>A0A6P1TRK7</accession>
<dbReference type="SFLD" id="SFLDG01067">
    <property type="entry name" value="SPASM/twitch_domain_containing"/>
    <property type="match status" value="1"/>
</dbReference>
<evidence type="ECO:0000256" key="1">
    <source>
        <dbReference type="ARBA" id="ARBA00022691"/>
    </source>
</evidence>
<keyword evidence="2" id="KW-0479">Metal-binding</keyword>
<dbReference type="GO" id="GO:0046872">
    <property type="term" value="F:metal ion binding"/>
    <property type="evidence" value="ECO:0007669"/>
    <property type="project" value="UniProtKB-KW"/>
</dbReference>
<dbReference type="CDD" id="cd01335">
    <property type="entry name" value="Radical_SAM"/>
    <property type="match status" value="1"/>
</dbReference>
<dbReference type="SFLD" id="SFLDS00029">
    <property type="entry name" value="Radical_SAM"/>
    <property type="match status" value="1"/>
</dbReference>
<dbReference type="GO" id="GO:0003824">
    <property type="term" value="F:catalytic activity"/>
    <property type="evidence" value="ECO:0007669"/>
    <property type="project" value="InterPro"/>
</dbReference>
<dbReference type="AlphaFoldDB" id="A0A6P1TRK7"/>
<dbReference type="Gene3D" id="3.20.20.70">
    <property type="entry name" value="Aldolase class I"/>
    <property type="match status" value="1"/>
</dbReference>
<sequence>MNFEFNLEEYLSNGVENIIKGAVKASLKNPKESAFIAKFMLEIRKSRKIRQKQEAAGEHIPPFLIASITNSCNLHCKGCYARANKSCTDKGTDNQLTEKEWDFIFKEAGEIGISFILLAGGEPMLRKEVIQTAAKYKNIVFPIFTNGTMLDEDYITLLNHNRNLIPVFSIEGDSLTTDERRGAGIYSKLLMGMNEMKNRGILYGVSITVNKENLGEVTEESFISNLYNLGCKVIFYVEYVPVTSETADIAPSEVDRLYLEQQLLSLRKNYDDMIFISFPGDEKSSGGCLAAGRGFFHINYQGGVEPCPFSPYSDINIKTVTLKEALHSPFFQKLRNNNILLGEHHGGCILFERKDIVETLIN</sequence>
<evidence type="ECO:0000259" key="5">
    <source>
        <dbReference type="PROSITE" id="PS51918"/>
    </source>
</evidence>
<dbReference type="InterPro" id="IPR013785">
    <property type="entry name" value="Aldolase_TIM"/>
</dbReference>